<evidence type="ECO:0000313" key="3">
    <source>
        <dbReference type="Proteomes" id="UP001437419"/>
    </source>
</evidence>
<gene>
    <name evidence="2" type="ORF">ABU900_18690</name>
</gene>
<reference evidence="2 3" key="1">
    <citation type="submission" date="2024-06" db="EMBL/GenBank/DDBJ databases">
        <title>Alcaligenes phenolicus JC896.</title>
        <authorList>
            <person name="Venkata Ramana C."/>
            <person name="Sasikala C."/>
            <person name="Mahima D."/>
        </authorList>
    </citation>
    <scope>NUCLEOTIDE SEQUENCE [LARGE SCALE GENOMIC DNA]</scope>
    <source>
        <strain evidence="2 3">JC896</strain>
    </source>
</reference>
<comment type="caution">
    <text evidence="2">The sequence shown here is derived from an EMBL/GenBank/DDBJ whole genome shotgun (WGS) entry which is preliminary data.</text>
</comment>
<keyword evidence="3" id="KW-1185">Reference proteome</keyword>
<feature type="non-terminal residue" evidence="2">
    <location>
        <position position="1"/>
    </location>
</feature>
<dbReference type="EMBL" id="JBEUDR010000012">
    <property type="protein sequence ID" value="MES5326433.1"/>
    <property type="molecule type" value="Genomic_DNA"/>
</dbReference>
<evidence type="ECO:0000256" key="1">
    <source>
        <dbReference type="SAM" id="MobiDB-lite"/>
    </source>
</evidence>
<evidence type="ECO:0000313" key="2">
    <source>
        <dbReference type="EMBL" id="MES5326433.1"/>
    </source>
</evidence>
<dbReference type="RefSeq" id="WP_353640359.1">
    <property type="nucleotide sequence ID" value="NZ_JBEUDR010000012.1"/>
</dbReference>
<organism evidence="2 3">
    <name type="scientific">Alcaligenes phenolicus</name>
    <dbReference type="NCBI Taxonomy" id="232846"/>
    <lineage>
        <taxon>Bacteria</taxon>
        <taxon>Pseudomonadati</taxon>
        <taxon>Pseudomonadota</taxon>
        <taxon>Betaproteobacteria</taxon>
        <taxon>Burkholderiales</taxon>
        <taxon>Alcaligenaceae</taxon>
        <taxon>Alcaligenes</taxon>
    </lineage>
</organism>
<feature type="region of interest" description="Disordered" evidence="1">
    <location>
        <begin position="1"/>
        <end position="75"/>
    </location>
</feature>
<dbReference type="Proteomes" id="UP001437419">
    <property type="component" value="Unassembled WGS sequence"/>
</dbReference>
<name>A0ABV2BND3_9BURK</name>
<proteinExistence type="predicted"/>
<sequence length="114" mass="12355">GTLTREPTRSVGKGPAKTSRTRAAQENHPPASHKAQTARPEESPQKKTTPPATPQPFNPKLKAQKSKCTPFKNPDQGFKTNNINLTHLLYFSDTGQGTTLHQPCPDAATMNAPL</sequence>
<protein>
    <submittedName>
        <fullName evidence="2">Uncharacterized protein</fullName>
    </submittedName>
</protein>
<accession>A0ABV2BND3</accession>